<organism evidence="2 3">
    <name type="scientific">Candidatus Syntrophonatronum acetioxidans</name>
    <dbReference type="NCBI Taxonomy" id="1795816"/>
    <lineage>
        <taxon>Bacteria</taxon>
        <taxon>Bacillati</taxon>
        <taxon>Bacillota</taxon>
        <taxon>Clostridia</taxon>
        <taxon>Eubacteriales</taxon>
        <taxon>Syntrophomonadaceae</taxon>
        <taxon>Candidatus Syntrophonatronum</taxon>
    </lineage>
</organism>
<proteinExistence type="predicted"/>
<gene>
    <name evidence="2" type="ORF">D5R97_02975</name>
</gene>
<dbReference type="AlphaFoldDB" id="A0A424YGK5"/>
<comment type="caution">
    <text evidence="2">The sequence shown here is derived from an EMBL/GenBank/DDBJ whole genome shotgun (WGS) entry which is preliminary data.</text>
</comment>
<keyword evidence="1" id="KW-0812">Transmembrane</keyword>
<feature type="transmembrane region" description="Helical" evidence="1">
    <location>
        <begin position="39"/>
        <end position="58"/>
    </location>
</feature>
<dbReference type="EMBL" id="QZAA01000080">
    <property type="protein sequence ID" value="RQD77164.1"/>
    <property type="molecule type" value="Genomic_DNA"/>
</dbReference>
<sequence length="67" mass="7380">MGGLDRFSVEVLRTIAIFFVIVGVPNFVLLSVMELEINDMTIGVMNFFLVLLIGIFVTSSNRGKGID</sequence>
<keyword evidence="1" id="KW-1133">Transmembrane helix</keyword>
<evidence type="ECO:0000313" key="3">
    <source>
        <dbReference type="Proteomes" id="UP000285138"/>
    </source>
</evidence>
<evidence type="ECO:0000256" key="1">
    <source>
        <dbReference type="SAM" id="Phobius"/>
    </source>
</evidence>
<dbReference type="Proteomes" id="UP000285138">
    <property type="component" value="Unassembled WGS sequence"/>
</dbReference>
<protein>
    <submittedName>
        <fullName evidence="2">Uncharacterized protein</fullName>
    </submittedName>
</protein>
<feature type="transmembrane region" description="Helical" evidence="1">
    <location>
        <begin position="12"/>
        <end position="33"/>
    </location>
</feature>
<evidence type="ECO:0000313" key="2">
    <source>
        <dbReference type="EMBL" id="RQD77164.1"/>
    </source>
</evidence>
<keyword evidence="1" id="KW-0472">Membrane</keyword>
<accession>A0A424YGK5</accession>
<name>A0A424YGK5_9FIRM</name>
<reference evidence="2 3" key="1">
    <citation type="submission" date="2018-08" db="EMBL/GenBank/DDBJ databases">
        <title>The metabolism and importance of syntrophic acetate oxidation coupled to methane or sulfide production in haloalkaline environments.</title>
        <authorList>
            <person name="Timmers P.H.A."/>
            <person name="Vavourakis C.D."/>
            <person name="Sorokin D.Y."/>
            <person name="Sinninghe Damste J.S."/>
            <person name="Muyzer G."/>
            <person name="Stams A.J.M."/>
            <person name="Plugge C.M."/>
        </authorList>
    </citation>
    <scope>NUCLEOTIDE SEQUENCE [LARGE SCALE GENOMIC DNA]</scope>
    <source>
        <strain evidence="2">MSAO_Bac1</strain>
    </source>
</reference>